<dbReference type="RefSeq" id="WP_355668507.1">
    <property type="nucleotide sequence ID" value="NZ_JBEXRX010000296.1"/>
</dbReference>
<dbReference type="Pfam" id="PF14742">
    <property type="entry name" value="GDE_N_bis"/>
    <property type="match status" value="1"/>
</dbReference>
<protein>
    <submittedName>
        <fullName evidence="2">Glycogen debranching N-terminal domain-containing protein</fullName>
    </submittedName>
</protein>
<name>A0ABV2VW73_9ACTN</name>
<comment type="caution">
    <text evidence="2">The sequence shown here is derived from an EMBL/GenBank/DDBJ whole genome shotgun (WGS) entry which is preliminary data.</text>
</comment>
<proteinExistence type="predicted"/>
<organism evidence="2 3">
    <name type="scientific">Micromonospora fulviviridis</name>
    <dbReference type="NCBI Taxonomy" id="47860"/>
    <lineage>
        <taxon>Bacteria</taxon>
        <taxon>Bacillati</taxon>
        <taxon>Actinomycetota</taxon>
        <taxon>Actinomycetes</taxon>
        <taxon>Micromonosporales</taxon>
        <taxon>Micromonosporaceae</taxon>
        <taxon>Micromonospora</taxon>
    </lineage>
</organism>
<dbReference type="InterPro" id="IPR012341">
    <property type="entry name" value="6hp_glycosidase-like_sf"/>
</dbReference>
<dbReference type="SUPFAM" id="SSF48208">
    <property type="entry name" value="Six-hairpin glycosidases"/>
    <property type="match status" value="1"/>
</dbReference>
<accession>A0ABV2VW73</accession>
<dbReference type="InterPro" id="IPR032856">
    <property type="entry name" value="GDE_N_bis"/>
</dbReference>
<sequence>MSRGLVSILDGNTFVVSEDNGDIDATPTIPTGLFAFDTRYLSKWRLRINDKRLGVVSVDDVQYFEARFVLVPGAPTPFLDPPFSVTRQRSIGDSFHERLTVANHEGKPIDLRICIEVGSDFADVFEIKDVGRKKGKYYTSVEPGCLRLGYQRAKFRREAVVFSTQPAHFDEGGITFDVRIGPHGEWATELYVRTLGGDGREIRDSLHGHPLPRRDRRADLSRWLADVPRLTSDSDVLAVTYRRSLVDLAALRYTPLTAHRQVGALPAAGLPWFMSIFGRDTIFTSLQALPFAPDLAATALRILALQQGVVLDDFREEEPGKILHEYRYGETTAFQEQPHSPYYGSADATPLYVILLDEYERWTGDATMVHLCERAARDA</sequence>
<feature type="non-terminal residue" evidence="2">
    <location>
        <position position="379"/>
    </location>
</feature>
<gene>
    <name evidence="2" type="ORF">ABZ071_35345</name>
</gene>
<evidence type="ECO:0000313" key="2">
    <source>
        <dbReference type="EMBL" id="MEU0157041.1"/>
    </source>
</evidence>
<keyword evidence="3" id="KW-1185">Reference proteome</keyword>
<evidence type="ECO:0000259" key="1">
    <source>
        <dbReference type="Pfam" id="PF14742"/>
    </source>
</evidence>
<evidence type="ECO:0000313" key="3">
    <source>
        <dbReference type="Proteomes" id="UP001550348"/>
    </source>
</evidence>
<dbReference type="Proteomes" id="UP001550348">
    <property type="component" value="Unassembled WGS sequence"/>
</dbReference>
<dbReference type="EMBL" id="JBEXRX010000296">
    <property type="protein sequence ID" value="MEU0157041.1"/>
    <property type="molecule type" value="Genomic_DNA"/>
</dbReference>
<dbReference type="Gene3D" id="1.50.10.10">
    <property type="match status" value="1"/>
</dbReference>
<reference evidence="2 3" key="1">
    <citation type="submission" date="2024-06" db="EMBL/GenBank/DDBJ databases">
        <title>The Natural Products Discovery Center: Release of the First 8490 Sequenced Strains for Exploring Actinobacteria Biosynthetic Diversity.</title>
        <authorList>
            <person name="Kalkreuter E."/>
            <person name="Kautsar S.A."/>
            <person name="Yang D."/>
            <person name="Bader C.D."/>
            <person name="Teijaro C.N."/>
            <person name="Fluegel L."/>
            <person name="Davis C.M."/>
            <person name="Simpson J.R."/>
            <person name="Lauterbach L."/>
            <person name="Steele A.D."/>
            <person name="Gui C."/>
            <person name="Meng S."/>
            <person name="Li G."/>
            <person name="Viehrig K."/>
            <person name="Ye F."/>
            <person name="Su P."/>
            <person name="Kiefer A.F."/>
            <person name="Nichols A."/>
            <person name="Cepeda A.J."/>
            <person name="Yan W."/>
            <person name="Fan B."/>
            <person name="Jiang Y."/>
            <person name="Adhikari A."/>
            <person name="Zheng C.-J."/>
            <person name="Schuster L."/>
            <person name="Cowan T.M."/>
            <person name="Smanski M.J."/>
            <person name="Chevrette M.G."/>
            <person name="De Carvalho L.P.S."/>
            <person name="Shen B."/>
        </authorList>
    </citation>
    <scope>NUCLEOTIDE SEQUENCE [LARGE SCALE GENOMIC DNA]</scope>
    <source>
        <strain evidence="2 3">NPDC006286</strain>
    </source>
</reference>
<dbReference type="InterPro" id="IPR008928">
    <property type="entry name" value="6-hairpin_glycosidase_sf"/>
</dbReference>
<feature type="domain" description="Putative glycogen debranching enzyme N-terminal" evidence="1">
    <location>
        <begin position="9"/>
        <end position="190"/>
    </location>
</feature>